<accession>A0A5C7E121</accession>
<dbReference type="InterPro" id="IPR029046">
    <property type="entry name" value="LolA/LolB/LppX"/>
</dbReference>
<comment type="caution">
    <text evidence="2">The sequence shown here is derived from an EMBL/GenBank/DDBJ whole genome shotgun (WGS) entry which is preliminary data.</text>
</comment>
<dbReference type="NCBIfam" id="NF000663">
    <property type="entry name" value="PRK00031.2-1"/>
    <property type="match status" value="1"/>
</dbReference>
<dbReference type="Pfam" id="PF03548">
    <property type="entry name" value="LolA"/>
    <property type="match status" value="1"/>
</dbReference>
<evidence type="ECO:0000313" key="3">
    <source>
        <dbReference type="Proteomes" id="UP000321629"/>
    </source>
</evidence>
<dbReference type="Proteomes" id="UP000321629">
    <property type="component" value="Unassembled WGS sequence"/>
</dbReference>
<sequence length="168" mass="20265">MKYILVLFFTFLQLLAFDINFENFSSDFVQKVYSNKSSLEYKGNFIITQNKAFWNYIYPISKQIYINKHEITIIEPQLEQVIFTKIQNLPNLQKIFKQAKKISQDIYEATYENTQYKIKLKNDTLMDISYKDELQNTIIIEFFNQKFNQNINENIFIPNIPNHYDIVR</sequence>
<dbReference type="PANTHER" id="PTHR35869">
    <property type="entry name" value="OUTER-MEMBRANE LIPOPROTEIN CARRIER PROTEIN"/>
    <property type="match status" value="1"/>
</dbReference>
<dbReference type="RefSeq" id="WP_147555305.1">
    <property type="nucleotide sequence ID" value="NZ_VOWJ01000016.1"/>
</dbReference>
<evidence type="ECO:0000256" key="1">
    <source>
        <dbReference type="ARBA" id="ARBA00022729"/>
    </source>
</evidence>
<organism evidence="2 3">
    <name type="scientific">Campylobacter volucris</name>
    <dbReference type="NCBI Taxonomy" id="1031542"/>
    <lineage>
        <taxon>Bacteria</taxon>
        <taxon>Pseudomonadati</taxon>
        <taxon>Campylobacterota</taxon>
        <taxon>Epsilonproteobacteria</taxon>
        <taxon>Campylobacterales</taxon>
        <taxon>Campylobacteraceae</taxon>
        <taxon>Campylobacter</taxon>
    </lineage>
</organism>
<dbReference type="EMBL" id="VOWJ01000016">
    <property type="protein sequence ID" value="TXE89036.1"/>
    <property type="molecule type" value="Genomic_DNA"/>
</dbReference>
<dbReference type="InterPro" id="IPR004564">
    <property type="entry name" value="OM_lipoprot_carrier_LolA-like"/>
</dbReference>
<proteinExistence type="predicted"/>
<keyword evidence="1" id="KW-0732">Signal</keyword>
<dbReference type="PANTHER" id="PTHR35869:SF1">
    <property type="entry name" value="OUTER-MEMBRANE LIPOPROTEIN CARRIER PROTEIN"/>
    <property type="match status" value="1"/>
</dbReference>
<gene>
    <name evidence="2" type="primary">lolA</name>
    <name evidence="2" type="ORF">FPD38_02950</name>
</gene>
<dbReference type="SUPFAM" id="SSF89392">
    <property type="entry name" value="Prokaryotic lipoproteins and lipoprotein localization factors"/>
    <property type="match status" value="1"/>
</dbReference>
<evidence type="ECO:0000313" key="2">
    <source>
        <dbReference type="EMBL" id="TXE89036.1"/>
    </source>
</evidence>
<reference evidence="2 3" key="1">
    <citation type="submission" date="2019-07" db="EMBL/GenBank/DDBJ databases">
        <title>Rapid identification of Enteric Bacteria from Whole Genome Sequences (WGS) using Average Nucleotide Identity (ANI).</title>
        <authorList>
            <person name="Lane C."/>
        </authorList>
    </citation>
    <scope>NUCLEOTIDE SEQUENCE [LARGE SCALE GENOMIC DNA]</scope>
    <source>
        <strain evidence="2 3">2016D-0084</strain>
    </source>
</reference>
<dbReference type="AlphaFoldDB" id="A0A5C7E121"/>
<dbReference type="Gene3D" id="2.50.20.10">
    <property type="entry name" value="Lipoprotein localisation LolA/LolB/LppX"/>
    <property type="match status" value="1"/>
</dbReference>
<dbReference type="NCBIfam" id="NF000666">
    <property type="entry name" value="PRK00031.2-4"/>
    <property type="match status" value="1"/>
</dbReference>
<name>A0A5C7E121_9BACT</name>
<keyword evidence="2" id="KW-0449">Lipoprotein</keyword>
<protein>
    <submittedName>
        <fullName evidence="2">Outer membrane lipoprotein chaperone LolA</fullName>
    </submittedName>
</protein>